<keyword evidence="1" id="KW-1133">Transmembrane helix</keyword>
<dbReference type="AlphaFoldDB" id="A0A3B0RQ36"/>
<proteinExistence type="predicted"/>
<dbReference type="EMBL" id="UOEJ01000051">
    <property type="protein sequence ID" value="VAV93762.1"/>
    <property type="molecule type" value="Genomic_DNA"/>
</dbReference>
<keyword evidence="1" id="KW-0812">Transmembrane</keyword>
<name>A0A3B0RQ36_9ZZZZ</name>
<feature type="transmembrane region" description="Helical" evidence="1">
    <location>
        <begin position="21"/>
        <end position="38"/>
    </location>
</feature>
<sequence>MYNSNIPPQSELPGTARLIKSTLIAAAAAGVILVAIVMPSEYGIDPTGAGEVLGLKKMGEIKASLAREAAAEQAKLHQVSEAPVAGQVEIPLPDGILTHRMEVILAANESTEIKLKMKKGKQIKYVWHSDSGAAFFDMHADSKIMDIDYHSYGKGTEQQRDGILIAAFDGSHGWYWKNRTPQTMTITLQTNGEYLSIQEMK</sequence>
<gene>
    <name evidence="2" type="ORF">MNBD_ALPHA01-485</name>
</gene>
<protein>
    <recommendedName>
        <fullName evidence="3">Transmembrane anchor protein</fullName>
    </recommendedName>
</protein>
<evidence type="ECO:0000313" key="2">
    <source>
        <dbReference type="EMBL" id="VAV93762.1"/>
    </source>
</evidence>
<organism evidence="2">
    <name type="scientific">hydrothermal vent metagenome</name>
    <dbReference type="NCBI Taxonomy" id="652676"/>
    <lineage>
        <taxon>unclassified sequences</taxon>
        <taxon>metagenomes</taxon>
        <taxon>ecological metagenomes</taxon>
    </lineage>
</organism>
<reference evidence="2" key="1">
    <citation type="submission" date="2018-06" db="EMBL/GenBank/DDBJ databases">
        <authorList>
            <person name="Zhirakovskaya E."/>
        </authorList>
    </citation>
    <scope>NUCLEOTIDE SEQUENCE</scope>
</reference>
<evidence type="ECO:0000256" key="1">
    <source>
        <dbReference type="SAM" id="Phobius"/>
    </source>
</evidence>
<keyword evidence="1" id="KW-0472">Membrane</keyword>
<evidence type="ECO:0008006" key="3">
    <source>
        <dbReference type="Google" id="ProtNLM"/>
    </source>
</evidence>
<accession>A0A3B0RQ36</accession>